<keyword evidence="1" id="KW-1133">Transmembrane helix</keyword>
<feature type="transmembrane region" description="Helical" evidence="1">
    <location>
        <begin position="20"/>
        <end position="43"/>
    </location>
</feature>
<protein>
    <submittedName>
        <fullName evidence="2">Uncharacterized protein</fullName>
    </submittedName>
</protein>
<keyword evidence="1" id="KW-0472">Membrane</keyword>
<gene>
    <name evidence="2" type="ORF">CSA55_02585</name>
</gene>
<keyword evidence="1" id="KW-0812">Transmembrane</keyword>
<accession>A0A2G6KB64</accession>
<reference evidence="2 3" key="1">
    <citation type="submission" date="2017-10" db="EMBL/GenBank/DDBJ databases">
        <title>Novel microbial diversity and functional potential in the marine mammal oral microbiome.</title>
        <authorList>
            <person name="Dudek N.K."/>
            <person name="Sun C.L."/>
            <person name="Burstein D."/>
            <person name="Kantor R.S."/>
            <person name="Aliaga Goltsman D.S."/>
            <person name="Bik E.M."/>
            <person name="Thomas B.C."/>
            <person name="Banfield J.F."/>
            <person name="Relman D.A."/>
        </authorList>
    </citation>
    <scope>NUCLEOTIDE SEQUENCE [LARGE SCALE GENOMIC DNA]</scope>
    <source>
        <strain evidence="2">DOLJORAL78_61_10</strain>
    </source>
</reference>
<feature type="transmembrane region" description="Helical" evidence="1">
    <location>
        <begin position="115"/>
        <end position="133"/>
    </location>
</feature>
<dbReference type="Proteomes" id="UP000230914">
    <property type="component" value="Unassembled WGS sequence"/>
</dbReference>
<evidence type="ECO:0000313" key="2">
    <source>
        <dbReference type="EMBL" id="PIE32901.1"/>
    </source>
</evidence>
<evidence type="ECO:0000313" key="3">
    <source>
        <dbReference type="Proteomes" id="UP000230914"/>
    </source>
</evidence>
<evidence type="ECO:0000256" key="1">
    <source>
        <dbReference type="SAM" id="Phobius"/>
    </source>
</evidence>
<comment type="caution">
    <text evidence="2">The sequence shown here is derived from an EMBL/GenBank/DDBJ whole genome shotgun (WGS) entry which is preliminary data.</text>
</comment>
<dbReference type="AlphaFoldDB" id="A0A2G6KB64"/>
<proteinExistence type="predicted"/>
<sequence length="139" mass="14957">MVYDQDASPPATEPDPPEAIPFGWSIVLIFGWSATAVSFAAIWTTVRRLGLSTWWTGSISHPQPVLRMIPFIIAGIVMVKLMRSSSTVALISTIGGVMLAVVGIIDLWPYHMIGIVELAVALAITALSVLALTQRSRPS</sequence>
<feature type="transmembrane region" description="Helical" evidence="1">
    <location>
        <begin position="88"/>
        <end position="108"/>
    </location>
</feature>
<dbReference type="EMBL" id="PDSL01000040">
    <property type="protein sequence ID" value="PIE32901.1"/>
    <property type="molecule type" value="Genomic_DNA"/>
</dbReference>
<organism evidence="2 3">
    <name type="scientific">Ilumatobacter coccineus</name>
    <dbReference type="NCBI Taxonomy" id="467094"/>
    <lineage>
        <taxon>Bacteria</taxon>
        <taxon>Bacillati</taxon>
        <taxon>Actinomycetota</taxon>
        <taxon>Acidimicrobiia</taxon>
        <taxon>Acidimicrobiales</taxon>
        <taxon>Ilumatobacteraceae</taxon>
        <taxon>Ilumatobacter</taxon>
    </lineage>
</organism>
<name>A0A2G6KB64_9ACTN</name>